<gene>
    <name evidence="1" type="ORF">NQ317_009471</name>
</gene>
<organism evidence="1 2">
    <name type="scientific">Molorchus minor</name>
    <dbReference type="NCBI Taxonomy" id="1323400"/>
    <lineage>
        <taxon>Eukaryota</taxon>
        <taxon>Metazoa</taxon>
        <taxon>Ecdysozoa</taxon>
        <taxon>Arthropoda</taxon>
        <taxon>Hexapoda</taxon>
        <taxon>Insecta</taxon>
        <taxon>Pterygota</taxon>
        <taxon>Neoptera</taxon>
        <taxon>Endopterygota</taxon>
        <taxon>Coleoptera</taxon>
        <taxon>Polyphaga</taxon>
        <taxon>Cucujiformia</taxon>
        <taxon>Chrysomeloidea</taxon>
        <taxon>Cerambycidae</taxon>
        <taxon>Lamiinae</taxon>
        <taxon>Monochamini</taxon>
        <taxon>Molorchus</taxon>
    </lineage>
</organism>
<accession>A0ABQ9J778</accession>
<name>A0ABQ9J778_9CUCU</name>
<evidence type="ECO:0000313" key="2">
    <source>
        <dbReference type="Proteomes" id="UP001162164"/>
    </source>
</evidence>
<comment type="caution">
    <text evidence="1">The sequence shown here is derived from an EMBL/GenBank/DDBJ whole genome shotgun (WGS) entry which is preliminary data.</text>
</comment>
<evidence type="ECO:0000313" key="1">
    <source>
        <dbReference type="EMBL" id="KAJ8973826.1"/>
    </source>
</evidence>
<reference evidence="1" key="1">
    <citation type="journal article" date="2023" name="Insect Mol. Biol.">
        <title>Genome sequencing provides insights into the evolution of gene families encoding plant cell wall-degrading enzymes in longhorned beetles.</title>
        <authorList>
            <person name="Shin N.R."/>
            <person name="Okamura Y."/>
            <person name="Kirsch R."/>
            <person name="Pauchet Y."/>
        </authorList>
    </citation>
    <scope>NUCLEOTIDE SEQUENCE</scope>
    <source>
        <strain evidence="1">MMC_N1</strain>
    </source>
</reference>
<keyword evidence="2" id="KW-1185">Reference proteome</keyword>
<proteinExistence type="predicted"/>
<dbReference type="Proteomes" id="UP001162164">
    <property type="component" value="Unassembled WGS sequence"/>
</dbReference>
<protein>
    <submittedName>
        <fullName evidence="1">Uncharacterized protein</fullName>
    </submittedName>
</protein>
<dbReference type="EMBL" id="JAPWTJ010001101">
    <property type="protein sequence ID" value="KAJ8973826.1"/>
    <property type="molecule type" value="Genomic_DNA"/>
</dbReference>
<sequence>MQQERSLKRRQNEWQGNEQMAQWTKCLIPDTREWIKCLHRRSNYFLTQELTRHGAFKAYTKTIGKSKNDFCRFCERVDTVEHTISGKDKWNAGHEMIKIIMKEKERKGRIRRERERD</sequence>